<organism evidence="5 6">
    <name type="scientific">Pseudonocardia cypriaca</name>
    <dbReference type="NCBI Taxonomy" id="882449"/>
    <lineage>
        <taxon>Bacteria</taxon>
        <taxon>Bacillati</taxon>
        <taxon>Actinomycetota</taxon>
        <taxon>Actinomycetes</taxon>
        <taxon>Pseudonocardiales</taxon>
        <taxon>Pseudonocardiaceae</taxon>
        <taxon>Pseudonocardia</taxon>
    </lineage>
</organism>
<dbReference type="Proteomes" id="UP000319818">
    <property type="component" value="Unassembled WGS sequence"/>
</dbReference>
<comment type="caution">
    <text evidence="5">The sequence shown here is derived from an EMBL/GenBank/DDBJ whole genome shotgun (WGS) entry which is preliminary data.</text>
</comment>
<evidence type="ECO:0000256" key="2">
    <source>
        <dbReference type="ARBA" id="ARBA00023125"/>
    </source>
</evidence>
<sequence>MIAEALELDGAVPDQDACRHVLRVLGRIGDKWTVLVIARLGDGPLRYGELQRAVTGISQRMLTLTVRALERDGLVSRTVHPSIPPRVEYALTDLGRTLLDPVLALATWAIEHRGDVEESRRRYDGAHA</sequence>
<dbReference type="OrthoDB" id="370168at2"/>
<keyword evidence="2" id="KW-0238">DNA-binding</keyword>
<keyword evidence="6" id="KW-1185">Reference proteome</keyword>
<name>A0A543GAZ2_9PSEU</name>
<dbReference type="InterPro" id="IPR002577">
    <property type="entry name" value="HTH_HxlR"/>
</dbReference>
<dbReference type="PROSITE" id="PS51118">
    <property type="entry name" value="HTH_HXLR"/>
    <property type="match status" value="1"/>
</dbReference>
<dbReference type="SUPFAM" id="SSF46785">
    <property type="entry name" value="Winged helix' DNA-binding domain"/>
    <property type="match status" value="1"/>
</dbReference>
<dbReference type="Gene3D" id="1.10.10.10">
    <property type="entry name" value="Winged helix-like DNA-binding domain superfamily/Winged helix DNA-binding domain"/>
    <property type="match status" value="1"/>
</dbReference>
<evidence type="ECO:0000259" key="4">
    <source>
        <dbReference type="PROSITE" id="PS51118"/>
    </source>
</evidence>
<keyword evidence="3" id="KW-0804">Transcription</keyword>
<gene>
    <name evidence="5" type="ORF">FB388_0596</name>
</gene>
<dbReference type="PANTHER" id="PTHR33204:SF39">
    <property type="entry name" value="TRANSCRIPTIONAL REGULATORY PROTEIN"/>
    <property type="match status" value="1"/>
</dbReference>
<protein>
    <submittedName>
        <fullName evidence="5">HxlR family transcriptional regulator</fullName>
    </submittedName>
</protein>
<evidence type="ECO:0000256" key="3">
    <source>
        <dbReference type="ARBA" id="ARBA00023163"/>
    </source>
</evidence>
<dbReference type="InterPro" id="IPR036390">
    <property type="entry name" value="WH_DNA-bd_sf"/>
</dbReference>
<dbReference type="EMBL" id="VFPH01000001">
    <property type="protein sequence ID" value="TQM43252.1"/>
    <property type="molecule type" value="Genomic_DNA"/>
</dbReference>
<keyword evidence="1" id="KW-0805">Transcription regulation</keyword>
<evidence type="ECO:0000256" key="1">
    <source>
        <dbReference type="ARBA" id="ARBA00023015"/>
    </source>
</evidence>
<accession>A0A543GAZ2</accession>
<proteinExistence type="predicted"/>
<dbReference type="GO" id="GO:0003677">
    <property type="term" value="F:DNA binding"/>
    <property type="evidence" value="ECO:0007669"/>
    <property type="project" value="UniProtKB-KW"/>
</dbReference>
<dbReference type="RefSeq" id="WP_142096527.1">
    <property type="nucleotide sequence ID" value="NZ_VFPH01000001.1"/>
</dbReference>
<feature type="domain" description="HTH hxlR-type" evidence="4">
    <location>
        <begin position="18"/>
        <end position="117"/>
    </location>
</feature>
<dbReference type="Pfam" id="PF01638">
    <property type="entry name" value="HxlR"/>
    <property type="match status" value="1"/>
</dbReference>
<dbReference type="PANTHER" id="PTHR33204">
    <property type="entry name" value="TRANSCRIPTIONAL REGULATOR, MARR FAMILY"/>
    <property type="match status" value="1"/>
</dbReference>
<reference evidence="5 6" key="1">
    <citation type="submission" date="2019-06" db="EMBL/GenBank/DDBJ databases">
        <title>Sequencing the genomes of 1000 actinobacteria strains.</title>
        <authorList>
            <person name="Klenk H.-P."/>
        </authorList>
    </citation>
    <scope>NUCLEOTIDE SEQUENCE [LARGE SCALE GENOMIC DNA]</scope>
    <source>
        <strain evidence="5 6">DSM 45511</strain>
    </source>
</reference>
<evidence type="ECO:0000313" key="6">
    <source>
        <dbReference type="Proteomes" id="UP000319818"/>
    </source>
</evidence>
<dbReference type="AlphaFoldDB" id="A0A543GAZ2"/>
<evidence type="ECO:0000313" key="5">
    <source>
        <dbReference type="EMBL" id="TQM43252.1"/>
    </source>
</evidence>
<dbReference type="InterPro" id="IPR036388">
    <property type="entry name" value="WH-like_DNA-bd_sf"/>
</dbReference>